<keyword evidence="2" id="KW-0521">NADP</keyword>
<dbReference type="PANTHER" id="PTHR47706:SF4">
    <property type="entry name" value="NMRA-LIKE DOMAIN-CONTAINING PROTEIN"/>
    <property type="match status" value="1"/>
</dbReference>
<evidence type="ECO:0000259" key="4">
    <source>
        <dbReference type="Pfam" id="PF05368"/>
    </source>
</evidence>
<dbReference type="InterPro" id="IPR008030">
    <property type="entry name" value="NmrA-like"/>
</dbReference>
<evidence type="ECO:0000313" key="6">
    <source>
        <dbReference type="Proteomes" id="UP000782241"/>
    </source>
</evidence>
<dbReference type="InterPro" id="IPR051609">
    <property type="entry name" value="NmrA/Isoflavone_reductase-like"/>
</dbReference>
<dbReference type="Gene3D" id="3.90.25.10">
    <property type="entry name" value="UDP-galactose 4-epimerase, domain 1"/>
    <property type="match status" value="1"/>
</dbReference>
<dbReference type="SUPFAM" id="SSF51735">
    <property type="entry name" value="NAD(P)-binding Rossmann-fold domains"/>
    <property type="match status" value="1"/>
</dbReference>
<reference evidence="5" key="1">
    <citation type="submission" date="2021-04" db="EMBL/GenBank/DDBJ databases">
        <title>Draft genome of Fusarium avenaceum strain F156N33, isolated from an atmospheric sample in Virginia.</title>
        <authorList>
            <person name="Yang S."/>
            <person name="Vinatzer B.A."/>
            <person name="Coleman J."/>
        </authorList>
    </citation>
    <scope>NUCLEOTIDE SEQUENCE</scope>
    <source>
        <strain evidence="5">F156N33</strain>
    </source>
</reference>
<sequence>MVRLAIAGASSELAREILDRLVATGKHEIIALVRKETSQFPELTGVKWIQTDYKDESELVELLRGVNTVLCFFAVHLDPGCETQKRLIDAAVKAGIKRYAPSEWATGVKLADSLDVMSWYSGKIEIVKYLENLNSEKKVLEYTRFQPGGFMDYFCHPHKTTKYVTTTVVNVDFEKRRAIVVEGTLDDDIVYTSVEDIANVVTQAIDYEGEWPEVGGICGEKTTIRQLLKLGEDIRGKPFTIEWLKMEDLEAGELKTNNYPRLELPSIPQEQIEAFSKMATIGVLIAFHRGVWTVSDEWNQLLPGYEFTKVGDLLKKAWGSGQ</sequence>
<organism evidence="5 6">
    <name type="scientific">Fusarium avenaceum</name>
    <dbReference type="NCBI Taxonomy" id="40199"/>
    <lineage>
        <taxon>Eukaryota</taxon>
        <taxon>Fungi</taxon>
        <taxon>Dikarya</taxon>
        <taxon>Ascomycota</taxon>
        <taxon>Pezizomycotina</taxon>
        <taxon>Sordariomycetes</taxon>
        <taxon>Hypocreomycetidae</taxon>
        <taxon>Hypocreales</taxon>
        <taxon>Nectriaceae</taxon>
        <taxon>Fusarium</taxon>
        <taxon>Fusarium tricinctum species complex</taxon>
    </lineage>
</organism>
<comment type="similarity">
    <text evidence="1">Belongs to the NmrA-type oxidoreductase family. Isoflavone reductase subfamily.</text>
</comment>
<proteinExistence type="inferred from homology"/>
<protein>
    <recommendedName>
        <fullName evidence="4">NmrA-like domain-containing protein</fullName>
    </recommendedName>
</protein>
<evidence type="ECO:0000256" key="2">
    <source>
        <dbReference type="ARBA" id="ARBA00022857"/>
    </source>
</evidence>
<evidence type="ECO:0000256" key="3">
    <source>
        <dbReference type="ARBA" id="ARBA00023002"/>
    </source>
</evidence>
<dbReference type="GO" id="GO:0016491">
    <property type="term" value="F:oxidoreductase activity"/>
    <property type="evidence" value="ECO:0007669"/>
    <property type="project" value="UniProtKB-KW"/>
</dbReference>
<gene>
    <name evidence="5" type="ORF">KAF25_002517</name>
</gene>
<keyword evidence="3" id="KW-0560">Oxidoreductase</keyword>
<dbReference type="PANTHER" id="PTHR47706">
    <property type="entry name" value="NMRA-LIKE FAMILY PROTEIN"/>
    <property type="match status" value="1"/>
</dbReference>
<dbReference type="InterPro" id="IPR036291">
    <property type="entry name" value="NAD(P)-bd_dom_sf"/>
</dbReference>
<accession>A0A9P7H326</accession>
<dbReference type="Pfam" id="PF05368">
    <property type="entry name" value="NmrA"/>
    <property type="match status" value="1"/>
</dbReference>
<comment type="caution">
    <text evidence="5">The sequence shown here is derived from an EMBL/GenBank/DDBJ whole genome shotgun (WGS) entry which is preliminary data.</text>
</comment>
<feature type="domain" description="NmrA-like" evidence="4">
    <location>
        <begin position="4"/>
        <end position="249"/>
    </location>
</feature>
<evidence type="ECO:0000313" key="5">
    <source>
        <dbReference type="EMBL" id="KAG5660874.1"/>
    </source>
</evidence>
<keyword evidence="6" id="KW-1185">Reference proteome</keyword>
<dbReference type="Gene3D" id="3.40.50.720">
    <property type="entry name" value="NAD(P)-binding Rossmann-like Domain"/>
    <property type="match status" value="1"/>
</dbReference>
<dbReference type="AlphaFoldDB" id="A0A9P7H326"/>
<name>A0A9P7H326_9HYPO</name>
<dbReference type="Proteomes" id="UP000782241">
    <property type="component" value="Unassembled WGS sequence"/>
</dbReference>
<evidence type="ECO:0000256" key="1">
    <source>
        <dbReference type="ARBA" id="ARBA00005725"/>
    </source>
</evidence>
<dbReference type="EMBL" id="JAGPUO010000008">
    <property type="protein sequence ID" value="KAG5660874.1"/>
    <property type="molecule type" value="Genomic_DNA"/>
</dbReference>